<reference evidence="2 3" key="1">
    <citation type="submission" date="2018-04" db="EMBL/GenBank/DDBJ databases">
        <title>Altererythrobacter sp. HME9302 genome sequencing and assembly.</title>
        <authorList>
            <person name="Kang H."/>
            <person name="Kim H."/>
            <person name="Joh K."/>
        </authorList>
    </citation>
    <scope>NUCLEOTIDE SEQUENCE [LARGE SCALE GENOMIC DNA]</scope>
    <source>
        <strain evidence="2 3">HME9302</strain>
    </source>
</reference>
<feature type="transmembrane region" description="Helical" evidence="1">
    <location>
        <begin position="7"/>
        <end position="26"/>
    </location>
</feature>
<keyword evidence="1" id="KW-0812">Transmembrane</keyword>
<evidence type="ECO:0000313" key="2">
    <source>
        <dbReference type="EMBL" id="RDC60197.1"/>
    </source>
</evidence>
<keyword evidence="3" id="KW-1185">Reference proteome</keyword>
<sequence>MKKSGWLWIKGVFIILGVMHFLLLVLDERTDRSFYPILGAGLGSLMAVLLHNMRNSKVSSNE</sequence>
<dbReference type="Proteomes" id="UP000253727">
    <property type="component" value="Unassembled WGS sequence"/>
</dbReference>
<feature type="transmembrane region" description="Helical" evidence="1">
    <location>
        <begin position="32"/>
        <end position="50"/>
    </location>
</feature>
<name>A0A369QAC7_9SPHN</name>
<organism evidence="2 3">
    <name type="scientific">Alteripontixanthobacter maritimus</name>
    <dbReference type="NCBI Taxonomy" id="2161824"/>
    <lineage>
        <taxon>Bacteria</taxon>
        <taxon>Pseudomonadati</taxon>
        <taxon>Pseudomonadota</taxon>
        <taxon>Alphaproteobacteria</taxon>
        <taxon>Sphingomonadales</taxon>
        <taxon>Erythrobacteraceae</taxon>
        <taxon>Alteripontixanthobacter</taxon>
    </lineage>
</organism>
<accession>A0A369QAC7</accession>
<evidence type="ECO:0000313" key="3">
    <source>
        <dbReference type="Proteomes" id="UP000253727"/>
    </source>
</evidence>
<dbReference type="EMBL" id="QBKA01000002">
    <property type="protein sequence ID" value="RDC60197.1"/>
    <property type="molecule type" value="Genomic_DNA"/>
</dbReference>
<protein>
    <submittedName>
        <fullName evidence="2">Uncharacterized protein</fullName>
    </submittedName>
</protein>
<proteinExistence type="predicted"/>
<dbReference type="AlphaFoldDB" id="A0A369QAC7"/>
<evidence type="ECO:0000256" key="1">
    <source>
        <dbReference type="SAM" id="Phobius"/>
    </source>
</evidence>
<comment type="caution">
    <text evidence="2">The sequence shown here is derived from an EMBL/GenBank/DDBJ whole genome shotgun (WGS) entry which is preliminary data.</text>
</comment>
<gene>
    <name evidence="2" type="ORF">HME9302_01397</name>
</gene>
<keyword evidence="1" id="KW-1133">Transmembrane helix</keyword>
<keyword evidence="1" id="KW-0472">Membrane</keyword>